<name>A0A2W2DMY5_9ACTN</name>
<dbReference type="PANTHER" id="PTHR32208:SF21">
    <property type="entry name" value="LOW QUALITY PROTEIN: ALDEHYDE OXIDASE GLOX-LIKE"/>
    <property type="match status" value="1"/>
</dbReference>
<keyword evidence="6" id="KW-1185">Reference proteome</keyword>
<evidence type="ECO:0000256" key="3">
    <source>
        <dbReference type="SAM" id="SignalP"/>
    </source>
</evidence>
<dbReference type="Gene3D" id="2.130.10.80">
    <property type="entry name" value="Galactose oxidase/kelch, beta-propeller"/>
    <property type="match status" value="1"/>
</dbReference>
<accession>A0A2W2DMY5</accession>
<dbReference type="SUPFAM" id="SSF52317">
    <property type="entry name" value="Class I glutamine amidotransferase-like"/>
    <property type="match status" value="1"/>
</dbReference>
<dbReference type="Pfam" id="PF06283">
    <property type="entry name" value="ThuA"/>
    <property type="match status" value="1"/>
</dbReference>
<evidence type="ECO:0000313" key="6">
    <source>
        <dbReference type="Proteomes" id="UP000248924"/>
    </source>
</evidence>
<dbReference type="Proteomes" id="UP000248924">
    <property type="component" value="Unassembled WGS sequence"/>
</dbReference>
<dbReference type="EMBL" id="POTY01000180">
    <property type="protein sequence ID" value="PZG13322.1"/>
    <property type="molecule type" value="Genomic_DNA"/>
</dbReference>
<reference evidence="5 6" key="1">
    <citation type="submission" date="2018-01" db="EMBL/GenBank/DDBJ databases">
        <title>Draft genome sequence of Jishengella sp. NA12.</title>
        <authorList>
            <person name="Sahin N."/>
            <person name="Ay H."/>
            <person name="Saygin H."/>
        </authorList>
    </citation>
    <scope>NUCLEOTIDE SEQUENCE [LARGE SCALE GENOMIC DNA]</scope>
    <source>
        <strain evidence="5 6">NA12</strain>
    </source>
</reference>
<dbReference type="InterPro" id="IPR015202">
    <property type="entry name" value="GO-like_E_set"/>
</dbReference>
<dbReference type="PANTHER" id="PTHR32208">
    <property type="entry name" value="SECRETED PROTEIN-RELATED"/>
    <property type="match status" value="1"/>
</dbReference>
<organism evidence="5 6">
    <name type="scientific">Micromonospora craterilacus</name>
    <dbReference type="NCBI Taxonomy" id="1655439"/>
    <lineage>
        <taxon>Bacteria</taxon>
        <taxon>Bacillati</taxon>
        <taxon>Actinomycetota</taxon>
        <taxon>Actinomycetes</taxon>
        <taxon>Micromonosporales</taxon>
        <taxon>Micromonosporaceae</taxon>
        <taxon>Micromonospora</taxon>
    </lineage>
</organism>
<dbReference type="Gene3D" id="3.40.50.880">
    <property type="match status" value="1"/>
</dbReference>
<dbReference type="Gene3D" id="2.60.120.200">
    <property type="match status" value="2"/>
</dbReference>
<dbReference type="InterPro" id="IPR011043">
    <property type="entry name" value="Gal_Oxase/kelch_b-propeller"/>
</dbReference>
<keyword evidence="2" id="KW-1015">Disulfide bond</keyword>
<dbReference type="Gene3D" id="2.60.40.10">
    <property type="entry name" value="Immunoglobulins"/>
    <property type="match status" value="2"/>
</dbReference>
<dbReference type="GO" id="GO:0005975">
    <property type="term" value="P:carbohydrate metabolic process"/>
    <property type="evidence" value="ECO:0007669"/>
    <property type="project" value="UniProtKB-ARBA"/>
</dbReference>
<sequence>MKVLRRPVRMRVVERLRRLFTRFVVLVVALGVSTFASAVPAAAAPATAAQDGILKVLLFYKSNFHASHVQAREAVRSLANELSVEYGQPVEIEETDNAAAFTTGNLATKDAVVFAQTGGVLFNTAQREALEQYIRGGGGYMGLHYAGWSVGQSEHDVNEFYARLVGAASEGHPENPAVRPGRVVVRDTNHPLTQGLAASHTRSDEWYDWLVNPAQNVRTLLSVDESSYSPAVGRQGTTHPVTWCQDIDNGRSWYTSMGHEGSHYSESYMRTQMRHGLAFATGLLAADCSPPRKDVQGSWGGVVPWPLMPINASLTAEGLVQSFGSVGGWGTDTTPYDWTGNSTVTQGGQFETDVWDPDEPRNLANLHDHIVPNNTYTDLFCSMQVQNPHRRTVMTMGGDDSLGTNDPVNAAIGVTSFSTKTGLVDEAPMHYPRWYPTATTMPNGDIAVQGGSVRGVSGPGVTTPELYSPNEGAGWRLLTGAQSSAAYGDTENRWWYPRAFVAPGSGNLFNISGTQMFDLDPYANDGKGKVTLRGTVPSAIADQGSDLGRPVGATSSAVMYQPGKILQVGGGGWSNGGGGQGARGGLTIDITDGTESPVVKATKPMQYHRHWSTATLMPDGNVIVTGGGAGNNNNDRYVTNPEIWDAATGEWATVEVPYEHARLYHSIALLLPDGRVMIGGGGAPGPRNYTDVEFYSPAYLFDGDELAVRPEITDAPAEIGYNGTFQITADSPVSRVTLVRNGSVTHGFNNDQRFQELEFTQSGDSLTVAAPDDATYAPPGAYMVFVFNEHGTPSKAAMLHVDPEVEMDQRTPHVVDQFEYPRVPTSWRSGTFPNVTDVAAGDGRMAPWSVDNGPVQLVRGAASTNGGLGVVGTHLALGTTAKIERQIQGLDPGREYRISLRYARDSRTPGSAGDAITGLSIGSLTASIRAGTDTPSQSSQAVTFGTYVGTFTASKRSESLTLASTGGAGMMVDDLVIIGVDPGLNDVPIHYEFEEGSGTSAANTGTRHSVGAAKLRGGAGWSKDGVFGSALDLPGTQGDFVDLPDNLLQGATDFSVSMWAKIDERKAWMPLFQVGNGAGGSGLSQGYFQIQSDTRTNGRTGLAATFKEPGKALEERILLDSNTDLTPGTWSHVAFTREGTVGTLYLDGQKIASRSDLTLGLPQVGNQTDNFLGKNGYPDDPLAGQLDEVRIYTSAISAADVAALYGDGAALRTTTTVSVAPKSPSPFGEPLTVSTTVKGANGESAAGSVELWVAGARVGAAVDLVAGSATFPKLTLNRGDHEIEVRYLPADGWRASSAVVAHTVDRPAPGEGVPIRYTFDEGSGNTAANTGYDTSIGNAQLLGSTGFTQNGRFRSAANLPGGSSTSGNHIKLPDNIAQDFDEEFSVSIWAHPRSLPNWVPLLQIGDSTDTFFVLQSSTQAAGNTGFAATFKAPGTPSSAQERLWLGGGNDLPLNKWTHVVFTMSGSTGRIYFDGELKATRTDFTVGIGDVGINRATTANFIGGISFPDQRFNGMVDEFQMFGHELSRAEIQKLFEGEPELPVEVTAQARCIAGKAYVAVQARNDHNAAVDITLESAYGQRSFANVAPGGNAYQSFATRAASVPAGSVTVRVTAVVDGRAVAIVLTAGYAGLNCAADPRQAQ</sequence>
<dbReference type="InterPro" id="IPR013320">
    <property type="entry name" value="ConA-like_dom_sf"/>
</dbReference>
<dbReference type="SMART" id="SM00560">
    <property type="entry name" value="LamGL"/>
    <property type="match status" value="1"/>
</dbReference>
<dbReference type="CDD" id="cd02851">
    <property type="entry name" value="E_set_GO_C"/>
    <property type="match status" value="1"/>
</dbReference>
<dbReference type="SUPFAM" id="SSF49899">
    <property type="entry name" value="Concanavalin A-like lectins/glucanases"/>
    <property type="match status" value="2"/>
</dbReference>
<dbReference type="InterPro" id="IPR037293">
    <property type="entry name" value="Gal_Oxidase_central_sf"/>
</dbReference>
<comment type="caution">
    <text evidence="5">The sequence shown here is derived from an EMBL/GenBank/DDBJ whole genome shotgun (WGS) entry which is preliminary data.</text>
</comment>
<dbReference type="SUPFAM" id="SSF81296">
    <property type="entry name" value="E set domains"/>
    <property type="match status" value="1"/>
</dbReference>
<protein>
    <recommendedName>
        <fullName evidence="4">LamG-like jellyroll fold domain-containing protein</fullName>
    </recommendedName>
</protein>
<dbReference type="Pfam" id="PF09118">
    <property type="entry name" value="GO-like_E_set"/>
    <property type="match status" value="1"/>
</dbReference>
<dbReference type="InterPro" id="IPR014756">
    <property type="entry name" value="Ig_E-set"/>
</dbReference>
<keyword evidence="1 3" id="KW-0732">Signal</keyword>
<dbReference type="Pfam" id="PF13385">
    <property type="entry name" value="Laminin_G_3"/>
    <property type="match status" value="2"/>
</dbReference>
<dbReference type="SUPFAM" id="SSF50965">
    <property type="entry name" value="Galactose oxidase, central domain"/>
    <property type="match status" value="1"/>
</dbReference>
<evidence type="ECO:0000313" key="5">
    <source>
        <dbReference type="EMBL" id="PZG13322.1"/>
    </source>
</evidence>
<evidence type="ECO:0000256" key="2">
    <source>
        <dbReference type="ARBA" id="ARBA00023157"/>
    </source>
</evidence>
<dbReference type="InterPro" id="IPR029010">
    <property type="entry name" value="ThuA-like"/>
</dbReference>
<evidence type="ECO:0000256" key="1">
    <source>
        <dbReference type="ARBA" id="ARBA00022729"/>
    </source>
</evidence>
<feature type="domain" description="LamG-like jellyroll fold" evidence="4">
    <location>
        <begin position="1382"/>
        <end position="1528"/>
    </location>
</feature>
<feature type="chain" id="PRO_5038749510" description="LamG-like jellyroll fold domain-containing protein" evidence="3">
    <location>
        <begin position="39"/>
        <end position="1641"/>
    </location>
</feature>
<dbReference type="OrthoDB" id="2795102at2"/>
<dbReference type="InterPro" id="IPR006558">
    <property type="entry name" value="LamG-like"/>
</dbReference>
<feature type="signal peptide" evidence="3">
    <location>
        <begin position="1"/>
        <end position="38"/>
    </location>
</feature>
<proteinExistence type="predicted"/>
<dbReference type="InterPro" id="IPR013783">
    <property type="entry name" value="Ig-like_fold"/>
</dbReference>
<gene>
    <name evidence="5" type="ORF">C1I95_23930</name>
</gene>
<evidence type="ECO:0000259" key="4">
    <source>
        <dbReference type="SMART" id="SM00560"/>
    </source>
</evidence>
<dbReference type="InterPro" id="IPR029062">
    <property type="entry name" value="Class_I_gatase-like"/>
</dbReference>